<evidence type="ECO:0000313" key="2">
    <source>
        <dbReference type="EMBL" id="KAL2834755.1"/>
    </source>
</evidence>
<evidence type="ECO:0000256" key="1">
    <source>
        <dbReference type="SAM" id="MobiDB-lite"/>
    </source>
</evidence>
<dbReference type="Proteomes" id="UP001610446">
    <property type="component" value="Unassembled WGS sequence"/>
</dbReference>
<keyword evidence="3" id="KW-1185">Reference proteome</keyword>
<feature type="compositionally biased region" description="Polar residues" evidence="1">
    <location>
        <begin position="89"/>
        <end position="98"/>
    </location>
</feature>
<protein>
    <submittedName>
        <fullName evidence="2">Uncharacterized protein</fullName>
    </submittedName>
</protein>
<evidence type="ECO:0000313" key="3">
    <source>
        <dbReference type="Proteomes" id="UP001610446"/>
    </source>
</evidence>
<proteinExistence type="predicted"/>
<name>A0ABR4J470_9EURO</name>
<dbReference type="EMBL" id="JBFXLU010000214">
    <property type="protein sequence ID" value="KAL2834755.1"/>
    <property type="molecule type" value="Genomic_DNA"/>
</dbReference>
<accession>A0ABR4J470</accession>
<feature type="compositionally biased region" description="Basic and acidic residues" evidence="1">
    <location>
        <begin position="119"/>
        <end position="136"/>
    </location>
</feature>
<comment type="caution">
    <text evidence="2">The sequence shown here is derived from an EMBL/GenBank/DDBJ whole genome shotgun (WGS) entry which is preliminary data.</text>
</comment>
<gene>
    <name evidence="2" type="ORF">BJY01DRAFT_252883</name>
</gene>
<feature type="region of interest" description="Disordered" evidence="1">
    <location>
        <begin position="1"/>
        <end position="171"/>
    </location>
</feature>
<reference evidence="2 3" key="1">
    <citation type="submission" date="2024-07" db="EMBL/GenBank/DDBJ databases">
        <title>Section-level genome sequencing and comparative genomics of Aspergillus sections Usti and Cavernicolus.</title>
        <authorList>
            <consortium name="Lawrence Berkeley National Laboratory"/>
            <person name="Nybo J.L."/>
            <person name="Vesth T.C."/>
            <person name="Theobald S."/>
            <person name="Frisvad J.C."/>
            <person name="Larsen T.O."/>
            <person name="Kjaerboelling I."/>
            <person name="Rothschild-Mancinelli K."/>
            <person name="Lyhne E.K."/>
            <person name="Kogle M.E."/>
            <person name="Barry K."/>
            <person name="Clum A."/>
            <person name="Na H."/>
            <person name="Ledsgaard L."/>
            <person name="Lin J."/>
            <person name="Lipzen A."/>
            <person name="Kuo A."/>
            <person name="Riley R."/>
            <person name="Mondo S."/>
            <person name="Labutti K."/>
            <person name="Haridas S."/>
            <person name="Pangalinan J."/>
            <person name="Salamov A.A."/>
            <person name="Simmons B.A."/>
            <person name="Magnuson J.K."/>
            <person name="Chen J."/>
            <person name="Drula E."/>
            <person name="Henrissat B."/>
            <person name="Wiebenga A."/>
            <person name="Lubbers R.J."/>
            <person name="Gomes A.C."/>
            <person name="Makela M.R."/>
            <person name="Stajich J."/>
            <person name="Grigoriev I.V."/>
            <person name="Mortensen U.H."/>
            <person name="De Vries R.P."/>
            <person name="Baker S.E."/>
            <person name="Andersen M.R."/>
        </authorList>
    </citation>
    <scope>NUCLEOTIDE SEQUENCE [LARGE SCALE GENOMIC DNA]</scope>
    <source>
        <strain evidence="2 3">CBS 123904</strain>
    </source>
</reference>
<sequence>MSHLSNVPDQQEGFFKPGIKPTGPNTQPHGPLYQDKPPPTTTSPSSPWKPTHRAPRPQATPTNQNPIDHSGEQALNPNVERSHGKESVKTTAEQTLMGATSKDVHKGLGHHGSGQTSTEMRHDGQHTGKNPRRDLEGSLQGVPGDFNTRTDQRLSQKPSAASGSHAEGSRP</sequence>
<organism evidence="2 3">
    <name type="scientific">Aspergillus pseudoustus</name>
    <dbReference type="NCBI Taxonomy" id="1810923"/>
    <lineage>
        <taxon>Eukaryota</taxon>
        <taxon>Fungi</taxon>
        <taxon>Dikarya</taxon>
        <taxon>Ascomycota</taxon>
        <taxon>Pezizomycotina</taxon>
        <taxon>Eurotiomycetes</taxon>
        <taxon>Eurotiomycetidae</taxon>
        <taxon>Eurotiales</taxon>
        <taxon>Aspergillaceae</taxon>
        <taxon>Aspergillus</taxon>
        <taxon>Aspergillus subgen. Nidulantes</taxon>
    </lineage>
</organism>